<name>A0A220MNA7_9BACL</name>
<reference evidence="1 2" key="1">
    <citation type="submission" date="2016-11" db="EMBL/GenBank/DDBJ databases">
        <authorList>
            <person name="Jaros S."/>
            <person name="Januszkiewicz K."/>
            <person name="Wedrychowicz H."/>
        </authorList>
    </citation>
    <scope>NUCLEOTIDE SEQUENCE [LARGE SCALE GENOMIC DNA]</scope>
    <source>
        <strain evidence="1 2">NF2</strain>
    </source>
</reference>
<organism evidence="1 2">
    <name type="scientific">Brevibacillus formosus</name>
    <dbReference type="NCBI Taxonomy" id="54913"/>
    <lineage>
        <taxon>Bacteria</taxon>
        <taxon>Bacillati</taxon>
        <taxon>Bacillota</taxon>
        <taxon>Bacilli</taxon>
        <taxon>Bacillales</taxon>
        <taxon>Paenibacillaceae</taxon>
        <taxon>Brevibacillus</taxon>
    </lineage>
</organism>
<dbReference type="Proteomes" id="UP000197781">
    <property type="component" value="Chromosome"/>
</dbReference>
<evidence type="ECO:0000313" key="1">
    <source>
        <dbReference type="EMBL" id="ASJ56285.1"/>
    </source>
</evidence>
<sequence length="134" mass="15256">MKKSTKVAAILLLGAVVVTGGIWTSNTYASVNEENEVKETVKIYLEAIENGDAPTMVEYTIDERFDNDKDKQKVYESFGTQKMDIDMDSVSVEKIEDEKMSVTFHYSNEHVSENITLPVVKENDQWKVVIENTR</sequence>
<dbReference type="RefSeq" id="WP_088909866.1">
    <property type="nucleotide sequence ID" value="NZ_CP018145.1"/>
</dbReference>
<proteinExistence type="predicted"/>
<dbReference type="AlphaFoldDB" id="A0A220MNA7"/>
<evidence type="ECO:0000313" key="2">
    <source>
        <dbReference type="Proteomes" id="UP000197781"/>
    </source>
</evidence>
<gene>
    <name evidence="1" type="ORF">BP422_23625</name>
</gene>
<dbReference type="SUPFAM" id="SSF54427">
    <property type="entry name" value="NTF2-like"/>
    <property type="match status" value="1"/>
</dbReference>
<accession>A0A220MNA7</accession>
<dbReference type="KEGG" id="bfm:BP422_23625"/>
<dbReference type="InterPro" id="IPR032710">
    <property type="entry name" value="NTF2-like_dom_sf"/>
</dbReference>
<protein>
    <submittedName>
        <fullName evidence="1">Uncharacterized protein</fullName>
    </submittedName>
</protein>
<dbReference type="EMBL" id="CP018145">
    <property type="protein sequence ID" value="ASJ56285.1"/>
    <property type="molecule type" value="Genomic_DNA"/>
</dbReference>